<keyword evidence="2" id="KW-1185">Reference proteome</keyword>
<protein>
    <submittedName>
        <fullName evidence="3">ATP synthase subunit s, mitochondrial-like</fullName>
    </submittedName>
</protein>
<dbReference type="Proteomes" id="UP001652621">
    <property type="component" value="Unplaced"/>
</dbReference>
<dbReference type="STRING" id="7370.A0A1I8N810"/>
<dbReference type="KEGG" id="mde:101896727"/>
<evidence type="ECO:0000313" key="1">
    <source>
        <dbReference type="EnsemblMetazoa" id="MDOA012528-PA"/>
    </source>
</evidence>
<dbReference type="Gene3D" id="3.80.10.10">
    <property type="entry name" value="Ribonuclease Inhibitor"/>
    <property type="match status" value="1"/>
</dbReference>
<dbReference type="VEuPathDB" id="VectorBase:MDOMA2_001286"/>
<organism evidence="1">
    <name type="scientific">Musca domestica</name>
    <name type="common">House fly</name>
    <dbReference type="NCBI Taxonomy" id="7370"/>
    <lineage>
        <taxon>Eukaryota</taxon>
        <taxon>Metazoa</taxon>
        <taxon>Ecdysozoa</taxon>
        <taxon>Arthropoda</taxon>
        <taxon>Hexapoda</taxon>
        <taxon>Insecta</taxon>
        <taxon>Pterygota</taxon>
        <taxon>Neoptera</taxon>
        <taxon>Endopterygota</taxon>
        <taxon>Diptera</taxon>
        <taxon>Brachycera</taxon>
        <taxon>Muscomorpha</taxon>
        <taxon>Muscoidea</taxon>
        <taxon>Muscidae</taxon>
        <taxon>Musca</taxon>
    </lineage>
</organism>
<reference evidence="1" key="1">
    <citation type="submission" date="2020-05" db="UniProtKB">
        <authorList>
            <consortium name="EnsemblMetazoa"/>
        </authorList>
    </citation>
    <scope>IDENTIFICATION</scope>
    <source>
        <strain evidence="1">Aabys</strain>
    </source>
</reference>
<dbReference type="AlphaFoldDB" id="A0A1I8N810"/>
<name>A0A1I8N810_MUSDO</name>
<dbReference type="SUPFAM" id="SSF52047">
    <property type="entry name" value="RNI-like"/>
    <property type="match status" value="1"/>
</dbReference>
<dbReference type="OrthoDB" id="5859291at2759"/>
<dbReference type="EnsemblMetazoa" id="MDOA012528-RA">
    <property type="protein sequence ID" value="MDOA012528-PA"/>
    <property type="gene ID" value="MDOA012528"/>
</dbReference>
<reference evidence="3" key="2">
    <citation type="submission" date="2025-05" db="UniProtKB">
        <authorList>
            <consortium name="RefSeq"/>
        </authorList>
    </citation>
    <scope>IDENTIFICATION</scope>
    <source>
        <strain evidence="3">Aabys</strain>
        <tissue evidence="3">Whole body</tissue>
    </source>
</reference>
<accession>A0A1I8N810</accession>
<evidence type="ECO:0000313" key="2">
    <source>
        <dbReference type="Proteomes" id="UP001652621"/>
    </source>
</evidence>
<dbReference type="RefSeq" id="XP_005190723.2">
    <property type="nucleotide sequence ID" value="XM_005190666.4"/>
</dbReference>
<dbReference type="VEuPathDB" id="VectorBase:MDOA012528"/>
<dbReference type="eggNOG" id="KOG3864">
    <property type="taxonomic scope" value="Eukaryota"/>
</dbReference>
<dbReference type="RefSeq" id="XP_058978106.1">
    <property type="nucleotide sequence ID" value="XM_059122123.1"/>
</dbReference>
<proteinExistence type="predicted"/>
<gene>
    <name evidence="1" type="primary">101896727</name>
    <name evidence="3" type="synonym">LOC131802248</name>
</gene>
<evidence type="ECO:0000313" key="3">
    <source>
        <dbReference type="RefSeq" id="XP_058978106.1"/>
    </source>
</evidence>
<dbReference type="InterPro" id="IPR032675">
    <property type="entry name" value="LRR_dom_sf"/>
</dbReference>
<sequence>MLAGRPLNLLKCSLLGAKHICNTQTTNPANANRNLWAYVAIAFNRVDIDRQRLVGADRLCAEWVIKNGGGICTVDAPSRLIKDYNILPPEHYRFKVKVVDGSGASLMKIGLDHFKGCNHIDTVIFHKCKHLESDGLNGLVHLKETLKSLQISECDNISDDGLAVIEEIKNLQELRIFNMRYVKNIDDVIQKFKKALPKCRIETTEKADEK</sequence>